<evidence type="ECO:0000313" key="1">
    <source>
        <dbReference type="EMBL" id="ERN41616.1"/>
    </source>
</evidence>
<dbReference type="InParanoid" id="U5DIX0"/>
<protein>
    <submittedName>
        <fullName evidence="1">Uncharacterized protein</fullName>
    </submittedName>
</protein>
<keyword evidence="2" id="KW-1185">Reference proteome</keyword>
<dbReference type="Proteomes" id="UP000016960">
    <property type="component" value="Unassembled WGS sequence"/>
</dbReference>
<accession>U5DIX0</accession>
<comment type="caution">
    <text evidence="1">The sequence shown here is derived from an EMBL/GenBank/DDBJ whole genome shotgun (WGS) entry which is preliminary data.</text>
</comment>
<sequence length="29" mass="3132">MDAIVEDAPWAIALGFINLRLKGLSDSNT</sequence>
<dbReference type="EMBL" id="ASSJ01000047">
    <property type="protein sequence ID" value="ERN41616.1"/>
    <property type="molecule type" value="Genomic_DNA"/>
</dbReference>
<gene>
    <name evidence="1" type="ORF">KR51_00018380</name>
</gene>
<organism evidence="1 2">
    <name type="scientific">Rubidibacter lacunae KORDI 51-2</name>
    <dbReference type="NCBI Taxonomy" id="582515"/>
    <lineage>
        <taxon>Bacteria</taxon>
        <taxon>Bacillati</taxon>
        <taxon>Cyanobacteriota</taxon>
        <taxon>Cyanophyceae</taxon>
        <taxon>Oscillatoriophycideae</taxon>
        <taxon>Chroococcales</taxon>
        <taxon>Aphanothecaceae</taxon>
        <taxon>Rubidibacter</taxon>
    </lineage>
</organism>
<name>U5DIX0_9CHRO</name>
<proteinExistence type="predicted"/>
<dbReference type="AlphaFoldDB" id="U5DIX0"/>
<reference evidence="1 2" key="1">
    <citation type="submission" date="2013-05" db="EMBL/GenBank/DDBJ databases">
        <title>Draft genome sequence of Rubidibacter lacunae KORDI 51-2.</title>
        <authorList>
            <person name="Choi D.H."/>
            <person name="Noh J.H."/>
            <person name="Kwon K.-K."/>
            <person name="Lee J.-H."/>
            <person name="Ryu J.-Y."/>
        </authorList>
    </citation>
    <scope>NUCLEOTIDE SEQUENCE [LARGE SCALE GENOMIC DNA]</scope>
    <source>
        <strain evidence="1 2">KORDI 51-2</strain>
    </source>
</reference>
<dbReference type="STRING" id="582515.KR51_00018380"/>
<evidence type="ECO:0000313" key="2">
    <source>
        <dbReference type="Proteomes" id="UP000016960"/>
    </source>
</evidence>